<comment type="caution">
    <text evidence="1">The sequence shown here is derived from an EMBL/GenBank/DDBJ whole genome shotgun (WGS) entry which is preliminary data.</text>
</comment>
<dbReference type="EMBL" id="JANKBY010000512">
    <property type="protein sequence ID" value="MCR1825025.1"/>
    <property type="molecule type" value="Genomic_DNA"/>
</dbReference>
<sequence length="94" mass="10762">MNKKNTTTSYVRVNNISESTLEKIDLMAEENGLSRNNFLKKSLENLVVSDGISELDSKFNELIKKNIGVLDLNTKVLKYFCEENLIDINHLIEN</sequence>
<accession>A0A9X2MFY7</accession>
<dbReference type="GO" id="GO:0006355">
    <property type="term" value="P:regulation of DNA-templated transcription"/>
    <property type="evidence" value="ECO:0007669"/>
    <property type="project" value="InterPro"/>
</dbReference>
<dbReference type="AlphaFoldDB" id="A0A9X2MFY7"/>
<reference evidence="1" key="1">
    <citation type="submission" date="2022-07" db="EMBL/GenBank/DDBJ databases">
        <title>Enhanced cultured diversity of the mouse gut microbiota enables custom-made synthetic communities.</title>
        <authorList>
            <person name="Afrizal A."/>
        </authorList>
    </citation>
    <scope>NUCLEOTIDE SEQUENCE</scope>
    <source>
        <strain evidence="1">DSM 29186</strain>
    </source>
</reference>
<evidence type="ECO:0000313" key="1">
    <source>
        <dbReference type="EMBL" id="MCR1825025.1"/>
    </source>
</evidence>
<organism evidence="1 2">
    <name type="scientific">Terrisporobacter muris</name>
    <dbReference type="NCBI Taxonomy" id="2963284"/>
    <lineage>
        <taxon>Bacteria</taxon>
        <taxon>Bacillati</taxon>
        <taxon>Bacillota</taxon>
        <taxon>Clostridia</taxon>
        <taxon>Peptostreptococcales</taxon>
        <taxon>Peptostreptococcaceae</taxon>
        <taxon>Terrisporobacter</taxon>
    </lineage>
</organism>
<protein>
    <submittedName>
        <fullName evidence="1">Uncharacterized protein</fullName>
    </submittedName>
</protein>
<dbReference type="RefSeq" id="WP_257560904.1">
    <property type="nucleotide sequence ID" value="NZ_JANKBY010000512.1"/>
</dbReference>
<name>A0A9X2MFY7_9FIRM</name>
<dbReference type="Proteomes" id="UP001140817">
    <property type="component" value="Unassembled WGS sequence"/>
</dbReference>
<evidence type="ECO:0000313" key="2">
    <source>
        <dbReference type="Proteomes" id="UP001140817"/>
    </source>
</evidence>
<dbReference type="InterPro" id="IPR010985">
    <property type="entry name" value="Ribbon_hlx_hlx"/>
</dbReference>
<gene>
    <name evidence="1" type="ORF">NSA58_19875</name>
</gene>
<dbReference type="SUPFAM" id="SSF47598">
    <property type="entry name" value="Ribbon-helix-helix"/>
    <property type="match status" value="1"/>
</dbReference>
<dbReference type="InterPro" id="IPR013321">
    <property type="entry name" value="Arc_rbn_hlx_hlx"/>
</dbReference>
<keyword evidence="2" id="KW-1185">Reference proteome</keyword>
<proteinExistence type="predicted"/>
<dbReference type="Gene3D" id="1.10.1220.10">
    <property type="entry name" value="Met repressor-like"/>
    <property type="match status" value="1"/>
</dbReference>